<keyword evidence="9" id="KW-1185">Reference proteome</keyword>
<proteinExistence type="predicted"/>
<dbReference type="SUPFAM" id="SSF57863">
    <property type="entry name" value="ArfGap/RecO-like zinc finger"/>
    <property type="match status" value="1"/>
</dbReference>
<gene>
    <name evidence="8" type="ORF">LAFE_0B09516G</name>
</gene>
<evidence type="ECO:0000256" key="4">
    <source>
        <dbReference type="ARBA" id="ARBA00022833"/>
    </source>
</evidence>
<protein>
    <submittedName>
        <fullName evidence="8">LAFE_0B09516g1_1</fullName>
    </submittedName>
</protein>
<keyword evidence="3 5" id="KW-0863">Zinc-finger</keyword>
<evidence type="ECO:0000313" key="8">
    <source>
        <dbReference type="EMBL" id="SCW00103.1"/>
    </source>
</evidence>
<dbReference type="OMA" id="PANQVCF"/>
<dbReference type="PRINTS" id="PR00405">
    <property type="entry name" value="REVINTRACTNG"/>
</dbReference>
<dbReference type="Pfam" id="PF01412">
    <property type="entry name" value="ArfGap"/>
    <property type="match status" value="1"/>
</dbReference>
<keyword evidence="2" id="KW-0479">Metal-binding</keyword>
<dbReference type="PROSITE" id="PS50115">
    <property type="entry name" value="ARFGAP"/>
    <property type="match status" value="1"/>
</dbReference>
<dbReference type="PANTHER" id="PTHR45686">
    <property type="entry name" value="ADP-RIBOSYLATION FACTOR GTPASE ACTIVATING PROTEIN 3, ISOFORM H-RELATED"/>
    <property type="match status" value="1"/>
</dbReference>
<evidence type="ECO:0000256" key="2">
    <source>
        <dbReference type="ARBA" id="ARBA00022723"/>
    </source>
</evidence>
<feature type="compositionally biased region" description="Polar residues" evidence="6">
    <location>
        <begin position="190"/>
        <end position="199"/>
    </location>
</feature>
<dbReference type="GO" id="GO:0005096">
    <property type="term" value="F:GTPase activator activity"/>
    <property type="evidence" value="ECO:0007669"/>
    <property type="project" value="UniProtKB-KW"/>
</dbReference>
<dbReference type="PANTHER" id="PTHR45686:SF4">
    <property type="entry name" value="ADP-RIBOSYLATION FACTOR GTPASE ACTIVATING PROTEIN 3, ISOFORM H"/>
    <property type="match status" value="1"/>
</dbReference>
<reference evidence="9" key="1">
    <citation type="submission" date="2016-03" db="EMBL/GenBank/DDBJ databases">
        <authorList>
            <person name="Devillers H."/>
        </authorList>
    </citation>
    <scope>NUCLEOTIDE SEQUENCE [LARGE SCALE GENOMIC DNA]</scope>
</reference>
<evidence type="ECO:0000256" key="3">
    <source>
        <dbReference type="ARBA" id="ARBA00022771"/>
    </source>
</evidence>
<name>A0A1G4M8C6_LACFM</name>
<accession>A0A1G4M8C6</accession>
<dbReference type="SMART" id="SM00105">
    <property type="entry name" value="ArfGap"/>
    <property type="match status" value="1"/>
</dbReference>
<dbReference type="Gene3D" id="1.10.220.150">
    <property type="entry name" value="Arf GTPase activating protein"/>
    <property type="match status" value="1"/>
</dbReference>
<feature type="compositionally biased region" description="Low complexity" evidence="6">
    <location>
        <begin position="200"/>
        <end position="220"/>
    </location>
</feature>
<evidence type="ECO:0000256" key="6">
    <source>
        <dbReference type="SAM" id="MobiDB-lite"/>
    </source>
</evidence>
<feature type="domain" description="Arf-GAP" evidence="7">
    <location>
        <begin position="16"/>
        <end position="124"/>
    </location>
</feature>
<dbReference type="GO" id="GO:0048205">
    <property type="term" value="P:COPI coating of Golgi vesicle"/>
    <property type="evidence" value="ECO:0007669"/>
    <property type="project" value="TreeGrafter"/>
</dbReference>
<dbReference type="Proteomes" id="UP000190831">
    <property type="component" value="Chromosome B"/>
</dbReference>
<dbReference type="OrthoDB" id="983479at2759"/>
<feature type="region of interest" description="Disordered" evidence="6">
    <location>
        <begin position="176"/>
        <end position="241"/>
    </location>
</feature>
<keyword evidence="1" id="KW-0343">GTPase activation</keyword>
<dbReference type="GO" id="GO:0008270">
    <property type="term" value="F:zinc ion binding"/>
    <property type="evidence" value="ECO:0007669"/>
    <property type="project" value="UniProtKB-KW"/>
</dbReference>
<evidence type="ECO:0000256" key="1">
    <source>
        <dbReference type="ARBA" id="ARBA00022468"/>
    </source>
</evidence>
<dbReference type="InterPro" id="IPR038508">
    <property type="entry name" value="ArfGAP_dom_sf"/>
</dbReference>
<dbReference type="STRING" id="4955.A0A1G4M8C6"/>
<dbReference type="EMBL" id="LT598489">
    <property type="protein sequence ID" value="SCW00103.1"/>
    <property type="molecule type" value="Genomic_DNA"/>
</dbReference>
<dbReference type="GO" id="GO:0000139">
    <property type="term" value="C:Golgi membrane"/>
    <property type="evidence" value="ECO:0007669"/>
    <property type="project" value="GOC"/>
</dbReference>
<sequence>MSDDAGEVYCSKDVTTKVFQKLALKQENRVCFDCGTKNPTWTAVPFGVMLCIQCSAVHRNLGVHITFVKSSNLDKWTVNNLRRFKLGGNHRAREYFLKHNGKQFLGTNVDARMKYTSSVAKNYKAHLDKRVAQDMEAYPGEIVLSAEDDAADTSSGSSSVSSSKNNSVDDFFSNWEKPAASSPSPKILSPVSTGNSRNGSKTSLLSSSSSRRRTATAPTATKKHSILSSSRKPTRLAAKKVDKSEAEDLFDEFEKAAKQEEQDAPVPRITSKKVVNADEPKPVKITSLSHTSETSEYNDGVAFDEIKKESIQPSVESLQPKLAKLGFGMTMNDANDLAAKAQEAKRAASGPKYTGEVASKFGNQKSISSNQMFGRGDYDEAASKEAQDKLKTNFNNATSISSSSYFGEEEEKDEFGRPVVHGQGNNGFVDFNSGADDEFQMLKDVVEQGAQKFGNYLRDYLRN</sequence>
<keyword evidence="4" id="KW-0862">Zinc</keyword>
<evidence type="ECO:0000256" key="5">
    <source>
        <dbReference type="PROSITE-ProRule" id="PRU00288"/>
    </source>
</evidence>
<organism evidence="8 9">
    <name type="scientific">Lachancea fermentati</name>
    <name type="common">Zygosaccharomyces fermentati</name>
    <dbReference type="NCBI Taxonomy" id="4955"/>
    <lineage>
        <taxon>Eukaryota</taxon>
        <taxon>Fungi</taxon>
        <taxon>Dikarya</taxon>
        <taxon>Ascomycota</taxon>
        <taxon>Saccharomycotina</taxon>
        <taxon>Saccharomycetes</taxon>
        <taxon>Saccharomycetales</taxon>
        <taxon>Saccharomycetaceae</taxon>
        <taxon>Lachancea</taxon>
    </lineage>
</organism>
<evidence type="ECO:0000259" key="7">
    <source>
        <dbReference type="PROSITE" id="PS50115"/>
    </source>
</evidence>
<dbReference type="CDD" id="cd08831">
    <property type="entry name" value="ArfGap_ArfGap2_3_like"/>
    <property type="match status" value="1"/>
</dbReference>
<dbReference type="InterPro" id="IPR001164">
    <property type="entry name" value="ArfGAP_dom"/>
</dbReference>
<dbReference type="AlphaFoldDB" id="A0A1G4M8C6"/>
<evidence type="ECO:0000313" key="9">
    <source>
        <dbReference type="Proteomes" id="UP000190831"/>
    </source>
</evidence>
<dbReference type="InterPro" id="IPR037278">
    <property type="entry name" value="ARFGAP/RecO"/>
</dbReference>